<dbReference type="EMBL" id="GBRH01275980">
    <property type="protein sequence ID" value="JAD21915.1"/>
    <property type="molecule type" value="Transcribed_RNA"/>
</dbReference>
<accession>A0A0A8Y9D3</accession>
<evidence type="ECO:0000313" key="1">
    <source>
        <dbReference type="EMBL" id="JAD21915.1"/>
    </source>
</evidence>
<dbReference type="AlphaFoldDB" id="A0A0A8Y9D3"/>
<proteinExistence type="predicted"/>
<reference evidence="1" key="2">
    <citation type="journal article" date="2015" name="Data Brief">
        <title>Shoot transcriptome of the giant reed, Arundo donax.</title>
        <authorList>
            <person name="Barrero R.A."/>
            <person name="Guerrero F.D."/>
            <person name="Moolhuijzen P."/>
            <person name="Goolsby J.A."/>
            <person name="Tidwell J."/>
            <person name="Bellgard S.E."/>
            <person name="Bellgard M.I."/>
        </authorList>
    </citation>
    <scope>NUCLEOTIDE SEQUENCE</scope>
    <source>
        <tissue evidence="1">Shoot tissue taken approximately 20 cm above the soil surface</tissue>
    </source>
</reference>
<reference evidence="1" key="1">
    <citation type="submission" date="2014-09" db="EMBL/GenBank/DDBJ databases">
        <authorList>
            <person name="Magalhaes I.L.F."/>
            <person name="Oliveira U."/>
            <person name="Santos F.R."/>
            <person name="Vidigal T.H.D.A."/>
            <person name="Brescovit A.D."/>
            <person name="Santos A.J."/>
        </authorList>
    </citation>
    <scope>NUCLEOTIDE SEQUENCE</scope>
    <source>
        <tissue evidence="1">Shoot tissue taken approximately 20 cm above the soil surface</tissue>
    </source>
</reference>
<name>A0A0A8Y9D3_ARUDO</name>
<organism evidence="1">
    <name type="scientific">Arundo donax</name>
    <name type="common">Giant reed</name>
    <name type="synonym">Donax arundinaceus</name>
    <dbReference type="NCBI Taxonomy" id="35708"/>
    <lineage>
        <taxon>Eukaryota</taxon>
        <taxon>Viridiplantae</taxon>
        <taxon>Streptophyta</taxon>
        <taxon>Embryophyta</taxon>
        <taxon>Tracheophyta</taxon>
        <taxon>Spermatophyta</taxon>
        <taxon>Magnoliopsida</taxon>
        <taxon>Liliopsida</taxon>
        <taxon>Poales</taxon>
        <taxon>Poaceae</taxon>
        <taxon>PACMAD clade</taxon>
        <taxon>Arundinoideae</taxon>
        <taxon>Arundineae</taxon>
        <taxon>Arundo</taxon>
    </lineage>
</organism>
<sequence length="43" mass="5011">MDQTQKTIPQGGEWRQKTIPQGGVRRLTLKLTMILWSDERILS</sequence>
<protein>
    <submittedName>
        <fullName evidence="1">Uncharacterized protein</fullName>
    </submittedName>
</protein>